<dbReference type="EMBL" id="JAIOIU010000033">
    <property type="protein sequence ID" value="MBZ0159128.1"/>
    <property type="molecule type" value="Genomic_DNA"/>
</dbReference>
<evidence type="ECO:0000313" key="3">
    <source>
        <dbReference type="Proteomes" id="UP001197609"/>
    </source>
</evidence>
<dbReference type="Gene3D" id="3.40.50.1010">
    <property type="entry name" value="5'-nuclease"/>
    <property type="match status" value="1"/>
</dbReference>
<comment type="caution">
    <text evidence="2">The sequence shown here is derived from an EMBL/GenBank/DDBJ whole genome shotgun (WGS) entry which is preliminary data.</text>
</comment>
<dbReference type="InterPro" id="IPR002716">
    <property type="entry name" value="PIN_dom"/>
</dbReference>
<evidence type="ECO:0000259" key="1">
    <source>
        <dbReference type="Pfam" id="PF01850"/>
    </source>
</evidence>
<gene>
    <name evidence="2" type="ORF">K8G79_03125</name>
</gene>
<accession>A0AAJ1AHF9</accession>
<reference evidence="2 3" key="1">
    <citation type="journal article" date="2021" name="bioRxiv">
        <title>Unraveling nitrogen, sulfur and carbon metabolic pathways and microbial community transcriptional responses to substrate deprivation and toxicity stresses in a bioreactor mimicking anoxic brackish coastal sediment conditions.</title>
        <authorList>
            <person name="Martins P.D."/>
            <person name="Echeveste M.J."/>
            <person name="Arshad A."/>
            <person name="Kurth J."/>
            <person name="Ouboter H."/>
            <person name="Jetten M.S.M."/>
            <person name="Welte C.U."/>
        </authorList>
    </citation>
    <scope>NUCLEOTIDE SEQUENCE [LARGE SCALE GENOMIC DNA]</scope>
    <source>
        <strain evidence="2">MAG_38</strain>
    </source>
</reference>
<dbReference type="CDD" id="cd09873">
    <property type="entry name" value="PIN_Pae0151-like"/>
    <property type="match status" value="1"/>
</dbReference>
<sequence>MSAALAPHEAYVLDASVLLVWFANGEGRSQARFIRQHHAAGRCRLVVHDVALLEATIILRAYPRFTDADVTEVLTQLEGLHLDIHPLSWDLMRRAVTTAEAYGIGLTRAISVALAESLGCPMLTTDRVLLEKKPRASSMILDLAELEAPESILIMGE</sequence>
<dbReference type="Pfam" id="PF01850">
    <property type="entry name" value="PIN"/>
    <property type="match status" value="1"/>
</dbReference>
<evidence type="ECO:0000313" key="2">
    <source>
        <dbReference type="EMBL" id="MBZ0159128.1"/>
    </source>
</evidence>
<protein>
    <submittedName>
        <fullName evidence="2">Type II toxin-antitoxin system VapC family toxin</fullName>
    </submittedName>
</protein>
<dbReference type="Proteomes" id="UP001197609">
    <property type="component" value="Unassembled WGS sequence"/>
</dbReference>
<dbReference type="AlphaFoldDB" id="A0AAJ1AHF9"/>
<proteinExistence type="predicted"/>
<feature type="domain" description="PIN" evidence="1">
    <location>
        <begin position="11"/>
        <end position="129"/>
    </location>
</feature>
<dbReference type="InterPro" id="IPR044153">
    <property type="entry name" value="PIN_Pae0151-like"/>
</dbReference>
<dbReference type="SUPFAM" id="SSF88723">
    <property type="entry name" value="PIN domain-like"/>
    <property type="match status" value="1"/>
</dbReference>
<organism evidence="2 3">
    <name type="scientific">Candidatus Methylomirabilis tolerans</name>
    <dbReference type="NCBI Taxonomy" id="3123416"/>
    <lineage>
        <taxon>Bacteria</taxon>
        <taxon>Candidatus Methylomirabilota</taxon>
        <taxon>Candidatus Methylomirabilia</taxon>
        <taxon>Candidatus Methylomirabilales</taxon>
        <taxon>Candidatus Methylomirabilaceae</taxon>
        <taxon>Candidatus Methylomirabilis</taxon>
    </lineage>
</organism>
<dbReference type="InterPro" id="IPR029060">
    <property type="entry name" value="PIN-like_dom_sf"/>
</dbReference>
<name>A0AAJ1AHF9_9BACT</name>